<dbReference type="Gene3D" id="3.10.620.30">
    <property type="match status" value="1"/>
</dbReference>
<evidence type="ECO:0000313" key="4">
    <source>
        <dbReference type="Proteomes" id="UP000464214"/>
    </source>
</evidence>
<dbReference type="InterPro" id="IPR024618">
    <property type="entry name" value="DUF3857"/>
</dbReference>
<gene>
    <name evidence="3" type="ORF">GU926_12880</name>
</gene>
<dbReference type="SUPFAM" id="SSF54001">
    <property type="entry name" value="Cysteine proteinases"/>
    <property type="match status" value="1"/>
</dbReference>
<dbReference type="EMBL" id="CP047897">
    <property type="protein sequence ID" value="QHL88278.1"/>
    <property type="molecule type" value="Genomic_DNA"/>
</dbReference>
<dbReference type="InterPro" id="IPR038765">
    <property type="entry name" value="Papain-like_cys_pep_sf"/>
</dbReference>
<dbReference type="Pfam" id="PF12969">
    <property type="entry name" value="DUF3857"/>
    <property type="match status" value="1"/>
</dbReference>
<dbReference type="Gene3D" id="2.60.120.1130">
    <property type="match status" value="1"/>
</dbReference>
<protein>
    <submittedName>
        <fullName evidence="3">DUF3857 domain-containing protein</fullName>
    </submittedName>
</protein>
<feature type="domain" description="DUF3857" evidence="2">
    <location>
        <begin position="31"/>
        <end position="158"/>
    </location>
</feature>
<dbReference type="AlphaFoldDB" id="A0A6P1P154"/>
<sequence>MKTYAPDTSAAAVVLYDYGQSSFIFTKGTQVQYKRTVRIKVLQKAGLEHANIIIPYYRQNRDNQEQVVEVKGFAYNLEGGKKVASKLDETAIFDEQVNANWYQKKLTLPNVKVGSVLEYTYTLTSDFLYNLREWEFQKDVPVKWSEYRVDMVPMFEYKQMVHGFHPFHLRESKESKVGVPINWHTERNTSFSTERGILYMTVTQYRWVMKDVPAFRQEAYLTNSTDYTSKIVFELAKVQYPDQEPRFMAVGWEDFTQEMLKEENFGKLLTSNPAYFKKVVQSLALEENADKLARLQAVYAYVQKHMQWDKRQRTTADDLKTAHEARTGSSADINLLLTALLREAGLVAQPMLVSTRNHGLPPGRTPMLNKFNYVISCVTLDGKDYLLDATEPSLAMGMLPYRCLNGKGWVVEEPAGRWVALQGLDRNTQLVSAKMEVKPTGEVTGTLEESYLGVPALQLRDKINSQGQEDYLKSLGNAGADWTWEQIKLTHLEEPAKPLKTSYQLQKTGEGKASEVLYLPAMLVHAKQENPFKAATRQYPVDFSTPIDETYVLQYQLPQGYEVEELPQPVNLLLPNGAAKFNYQAQVTNGKLQIISKLAINKTVFSPEEYASLREFFSLMVAKHAEKVVLRKKS</sequence>
<dbReference type="RefSeq" id="WP_160692509.1">
    <property type="nucleotide sequence ID" value="NZ_CP047897.1"/>
</dbReference>
<dbReference type="KEGG" id="nib:GU926_12880"/>
<evidence type="ECO:0000259" key="2">
    <source>
        <dbReference type="Pfam" id="PF12969"/>
    </source>
</evidence>
<dbReference type="Proteomes" id="UP000464214">
    <property type="component" value="Chromosome"/>
</dbReference>
<feature type="domain" description="Transglutaminase-like" evidence="1">
    <location>
        <begin position="286"/>
        <end position="356"/>
    </location>
</feature>
<organism evidence="3 4">
    <name type="scientific">Nibribacter ruber</name>
    <dbReference type="NCBI Taxonomy" id="2698458"/>
    <lineage>
        <taxon>Bacteria</taxon>
        <taxon>Pseudomonadati</taxon>
        <taxon>Bacteroidota</taxon>
        <taxon>Cytophagia</taxon>
        <taxon>Cytophagales</taxon>
        <taxon>Hymenobacteraceae</taxon>
        <taxon>Nibribacter</taxon>
    </lineage>
</organism>
<dbReference type="InterPro" id="IPR002931">
    <property type="entry name" value="Transglutaminase-like"/>
</dbReference>
<evidence type="ECO:0000259" key="1">
    <source>
        <dbReference type="Pfam" id="PF01841"/>
    </source>
</evidence>
<name>A0A6P1P154_9BACT</name>
<proteinExistence type="predicted"/>
<accession>A0A6P1P154</accession>
<evidence type="ECO:0000313" key="3">
    <source>
        <dbReference type="EMBL" id="QHL88278.1"/>
    </source>
</evidence>
<dbReference type="Gene3D" id="2.60.40.3140">
    <property type="match status" value="1"/>
</dbReference>
<dbReference type="Pfam" id="PF01841">
    <property type="entry name" value="Transglut_core"/>
    <property type="match status" value="1"/>
</dbReference>
<keyword evidence="4" id="KW-1185">Reference proteome</keyword>
<reference evidence="3 4" key="1">
    <citation type="submission" date="2020-01" db="EMBL/GenBank/DDBJ databases">
        <authorList>
            <person name="Kim M."/>
        </authorList>
    </citation>
    <scope>NUCLEOTIDE SEQUENCE [LARGE SCALE GENOMIC DNA]</scope>
    <source>
        <strain evidence="3 4">BT10</strain>
    </source>
</reference>